<comment type="similarity">
    <text evidence="6">Belongs to the CAMSAP1 family.</text>
</comment>
<dbReference type="InterPro" id="IPR031372">
    <property type="entry name" value="CAMSAP_CC1"/>
</dbReference>
<dbReference type="EnsemblMetazoa" id="PPAI011052-RA">
    <property type="protein sequence ID" value="PPAI011052-PA"/>
    <property type="gene ID" value="PPAI011052"/>
</dbReference>
<evidence type="ECO:0000313" key="8">
    <source>
        <dbReference type="EnsemblMetazoa" id="PPAI011052-PA"/>
    </source>
</evidence>
<dbReference type="InterPro" id="IPR001715">
    <property type="entry name" value="CH_dom"/>
</dbReference>
<evidence type="ECO:0008006" key="10">
    <source>
        <dbReference type="Google" id="ProtNLM"/>
    </source>
</evidence>
<feature type="region of interest" description="Disordered" evidence="7">
    <location>
        <begin position="720"/>
        <end position="741"/>
    </location>
</feature>
<evidence type="ECO:0000256" key="2">
    <source>
        <dbReference type="ARBA" id="ARBA00022490"/>
    </source>
</evidence>
<proteinExistence type="inferred from homology"/>
<comment type="domain">
    <text evidence="6">The CKK domain binds microtubules.</text>
</comment>
<dbReference type="GO" id="GO:0051011">
    <property type="term" value="F:microtubule minus-end binding"/>
    <property type="evidence" value="ECO:0007669"/>
    <property type="project" value="TreeGrafter"/>
</dbReference>
<keyword evidence="5" id="KW-0206">Cytoskeleton</keyword>
<dbReference type="GO" id="GO:0005516">
    <property type="term" value="F:calmodulin binding"/>
    <property type="evidence" value="ECO:0007669"/>
    <property type="project" value="InterPro"/>
</dbReference>
<dbReference type="Gene3D" id="3.10.20.360">
    <property type="entry name" value="CKK domain"/>
    <property type="match status" value="1"/>
</dbReference>
<dbReference type="PROSITE" id="PS51508">
    <property type="entry name" value="CKK"/>
    <property type="match status" value="1"/>
</dbReference>
<feature type="compositionally biased region" description="Pro residues" evidence="7">
    <location>
        <begin position="622"/>
        <end position="632"/>
    </location>
</feature>
<dbReference type="InterPro" id="IPR011033">
    <property type="entry name" value="PRC_barrel-like_sf"/>
</dbReference>
<dbReference type="SUPFAM" id="SSF50346">
    <property type="entry name" value="PRC-barrel domain"/>
    <property type="match status" value="1"/>
</dbReference>
<feature type="compositionally biased region" description="Low complexity" evidence="7">
    <location>
        <begin position="652"/>
        <end position="666"/>
    </location>
</feature>
<dbReference type="EMBL" id="AJVK01019730">
    <property type="status" value="NOT_ANNOTATED_CDS"/>
    <property type="molecule type" value="Genomic_DNA"/>
</dbReference>
<feature type="compositionally biased region" description="Polar residues" evidence="7">
    <location>
        <begin position="224"/>
        <end position="238"/>
    </location>
</feature>
<dbReference type="FunFam" id="3.10.20.360:FF:000002">
    <property type="entry name" value="Patronin, isoform M"/>
    <property type="match status" value="1"/>
</dbReference>
<feature type="region of interest" description="Disordered" evidence="7">
    <location>
        <begin position="555"/>
        <end position="686"/>
    </location>
</feature>
<dbReference type="Proteomes" id="UP000092462">
    <property type="component" value="Unassembled WGS sequence"/>
</dbReference>
<dbReference type="VEuPathDB" id="VectorBase:PPAPM1_003534"/>
<protein>
    <recommendedName>
        <fullName evidence="10">CKK domain-containing protein</fullName>
    </recommendedName>
</protein>
<sequence>MRQKAHMVLIESLMALYIKEVGTFERISSAVSRITGRSLVPEGQQGYQDPLLAWVAHVCLALKQRIDAESGGQKVQELEQWFGKKPFLGDYNDLSDGVCLAFLISYYCPKLVPWHSIRVNYIPTVEDCIYNMHIVSSFCQQHLPYSVYHMIPEDIAYIKGTMKQNLQVFVADLFNLFEIHLVNCITHPDFAYVVHRSRPVPTLTSIHHEASPPPPPTAAERTSLVVSSNESHRGQNQYYGGEERHSIDAVPAGRPSNWDEHRKQSFAGRRSRKNSLSDESQLTIENFGGSQEHLNHFFRAEREQRASPGSSIGEPAVPVRCSIQDARGTFQIGYDGGDEGGLVARDEIRRSNSVKAQERIVYKDIQFSPENRFAVQKNKINSFFINNNSAENNGGTTTTWQQQKTQWQQMEDQGENQAMGDEGIDDRKLLSIRSLMEEKRRHIETEKRKQEMSLSQQHKKLGEVAYMQAQFRKENSAPMRPACSPPPPPLPVTAPPVPKVPNDDMMAPQNISFLGDEEEVEENCVVRHREPFHIVQPREKPEEFYLTKVNVSNGNQTYRLPTPGRTSLTSQTFADQRQPEKAGGQETGFFIGFDTNQPIKPKPMLRTSHPELRRAERASPRQTPPVQTPPQPMERREIERKSVERLNEEPKISPSSISHSESPNISRKGESLLLALDDSPRTDSSVLDEMERKKEKIMLLSLKRREQQEEVKARKELEAMRRREREAEKEAEKARKKEEMASRRQHIFEAYKLKKSLEEAEREGKSLDKSDLFLATKQKSVAKRSQMARPRPKTIHIESGSIDMNNYHGRTRKEHSMDIDSGTGPKLYKQPTAKSNRGIILNAVEYCVFPGIVNRDAKQKLLEKIARSEAKHFLILFRDAGCQFRALYSFYPESDSIIKLWGTGPSQVEDVMFDKFYKYNSGSKCFSQIHTKHLTVTIDAFTIHNALWQGKKINLQNKKDMVLVV</sequence>
<evidence type="ECO:0000256" key="5">
    <source>
        <dbReference type="ARBA" id="ARBA00023212"/>
    </source>
</evidence>
<evidence type="ECO:0000256" key="1">
    <source>
        <dbReference type="ARBA" id="ARBA00004245"/>
    </source>
</evidence>
<feature type="compositionally biased region" description="Basic and acidic residues" evidence="7">
    <location>
        <begin position="633"/>
        <end position="651"/>
    </location>
</feature>
<comment type="subcellular location">
    <subcellularLocation>
        <location evidence="1">Cytoplasm</location>
        <location evidence="1">Cytoskeleton</location>
    </subcellularLocation>
</comment>
<evidence type="ECO:0000256" key="3">
    <source>
        <dbReference type="ARBA" id="ARBA00022701"/>
    </source>
</evidence>
<evidence type="ECO:0000313" key="9">
    <source>
        <dbReference type="Proteomes" id="UP000092462"/>
    </source>
</evidence>
<organism evidence="8 9">
    <name type="scientific">Phlebotomus papatasi</name>
    <name type="common">Sandfly</name>
    <dbReference type="NCBI Taxonomy" id="29031"/>
    <lineage>
        <taxon>Eukaryota</taxon>
        <taxon>Metazoa</taxon>
        <taxon>Ecdysozoa</taxon>
        <taxon>Arthropoda</taxon>
        <taxon>Hexapoda</taxon>
        <taxon>Insecta</taxon>
        <taxon>Pterygota</taxon>
        <taxon>Neoptera</taxon>
        <taxon>Endopterygota</taxon>
        <taxon>Diptera</taxon>
        <taxon>Nematocera</taxon>
        <taxon>Psychodoidea</taxon>
        <taxon>Psychodidae</taxon>
        <taxon>Phlebotomus</taxon>
        <taxon>Phlebotomus</taxon>
    </lineage>
</organism>
<dbReference type="PANTHER" id="PTHR21595:SF0">
    <property type="entry name" value="PATRONIN"/>
    <property type="match status" value="1"/>
</dbReference>
<reference evidence="8" key="1">
    <citation type="submission" date="2022-08" db="UniProtKB">
        <authorList>
            <consortium name="EnsemblMetazoa"/>
        </authorList>
    </citation>
    <scope>IDENTIFICATION</scope>
    <source>
        <strain evidence="8">Israel</strain>
    </source>
</reference>
<dbReference type="EMBL" id="AJVK01019733">
    <property type="status" value="NOT_ANNOTATED_CDS"/>
    <property type="molecule type" value="Genomic_DNA"/>
</dbReference>
<name>A0A1B0DR69_PHLPP</name>
<evidence type="ECO:0000256" key="4">
    <source>
        <dbReference type="ARBA" id="ARBA00023054"/>
    </source>
</evidence>
<dbReference type="VEuPathDB" id="VectorBase:PPAI011052"/>
<dbReference type="EMBL" id="AJVK01019735">
    <property type="status" value="NOT_ANNOTATED_CDS"/>
    <property type="molecule type" value="Genomic_DNA"/>
</dbReference>
<dbReference type="Pfam" id="PF11971">
    <property type="entry name" value="CAMSAP_CH"/>
    <property type="match status" value="1"/>
</dbReference>
<keyword evidence="9" id="KW-1185">Reference proteome</keyword>
<evidence type="ECO:0000256" key="7">
    <source>
        <dbReference type="SAM" id="MobiDB-lite"/>
    </source>
</evidence>
<dbReference type="PANTHER" id="PTHR21595">
    <property type="entry name" value="PATRONIN"/>
    <property type="match status" value="1"/>
</dbReference>
<dbReference type="InterPro" id="IPR014797">
    <property type="entry name" value="CKK_CAMSAP"/>
</dbReference>
<dbReference type="GO" id="GO:0031175">
    <property type="term" value="P:neuron projection development"/>
    <property type="evidence" value="ECO:0007669"/>
    <property type="project" value="InterPro"/>
</dbReference>
<accession>A0A1B0DR69</accession>
<keyword evidence="4" id="KW-0175">Coiled coil</keyword>
<dbReference type="EMBL" id="AJVK01019731">
    <property type="status" value="NOT_ANNOTATED_CDS"/>
    <property type="molecule type" value="Genomic_DNA"/>
</dbReference>
<dbReference type="Pfam" id="PF17095">
    <property type="entry name" value="CAMSAP_CC1"/>
    <property type="match status" value="1"/>
</dbReference>
<dbReference type="GO" id="GO:0031122">
    <property type="term" value="P:cytoplasmic microtubule organization"/>
    <property type="evidence" value="ECO:0007669"/>
    <property type="project" value="TreeGrafter"/>
</dbReference>
<feature type="compositionally biased region" description="Basic and acidic residues" evidence="7">
    <location>
        <begin position="608"/>
        <end position="619"/>
    </location>
</feature>
<keyword evidence="2" id="KW-0963">Cytoplasm</keyword>
<feature type="compositionally biased region" description="Polar residues" evidence="7">
    <location>
        <begin position="555"/>
        <end position="575"/>
    </location>
</feature>
<dbReference type="Pfam" id="PF08683">
    <property type="entry name" value="CAMSAP_CKK"/>
    <property type="match status" value="1"/>
</dbReference>
<keyword evidence="3 6" id="KW-0493">Microtubule</keyword>
<dbReference type="InterPro" id="IPR022613">
    <property type="entry name" value="CH_CAMSAP_2"/>
</dbReference>
<dbReference type="EMBL" id="AJVK01019736">
    <property type="status" value="NOT_ANNOTATED_CDS"/>
    <property type="molecule type" value="Genomic_DNA"/>
</dbReference>
<dbReference type="GO" id="GO:0030507">
    <property type="term" value="F:spectrin binding"/>
    <property type="evidence" value="ECO:0007669"/>
    <property type="project" value="InterPro"/>
</dbReference>
<evidence type="ECO:0000256" key="6">
    <source>
        <dbReference type="PROSITE-ProRule" id="PRU00841"/>
    </source>
</evidence>
<dbReference type="GO" id="GO:0036449">
    <property type="term" value="C:microtubule minus-end"/>
    <property type="evidence" value="ECO:0007669"/>
    <property type="project" value="TreeGrafter"/>
</dbReference>
<dbReference type="InterPro" id="IPR032940">
    <property type="entry name" value="CAMSAP"/>
</dbReference>
<dbReference type="AlphaFoldDB" id="A0A1B0DR69"/>
<dbReference type="EMBL" id="AJVK01019734">
    <property type="status" value="NOT_ANNOTATED_CDS"/>
    <property type="molecule type" value="Genomic_DNA"/>
</dbReference>
<dbReference type="SUPFAM" id="SSF47576">
    <property type="entry name" value="Calponin-homology domain, CH-domain"/>
    <property type="match status" value="1"/>
</dbReference>
<dbReference type="EMBL" id="AJVK01019732">
    <property type="status" value="NOT_ANNOTATED_CDS"/>
    <property type="molecule type" value="Genomic_DNA"/>
</dbReference>
<dbReference type="PROSITE" id="PS50021">
    <property type="entry name" value="CH"/>
    <property type="match status" value="1"/>
</dbReference>
<dbReference type="SMART" id="SM01051">
    <property type="entry name" value="CAMSAP_CKK"/>
    <property type="match status" value="1"/>
</dbReference>
<dbReference type="InterPro" id="IPR038209">
    <property type="entry name" value="CKK_dom_sf"/>
</dbReference>
<dbReference type="InterPro" id="IPR036872">
    <property type="entry name" value="CH_dom_sf"/>
</dbReference>
<dbReference type="GO" id="GO:0007026">
    <property type="term" value="P:negative regulation of microtubule depolymerization"/>
    <property type="evidence" value="ECO:0007669"/>
    <property type="project" value="TreeGrafter"/>
</dbReference>
<feature type="region of interest" description="Disordered" evidence="7">
    <location>
        <begin position="204"/>
        <end position="280"/>
    </location>
</feature>